<dbReference type="SUPFAM" id="SSF63380">
    <property type="entry name" value="Riboflavin synthase domain-like"/>
    <property type="match status" value="1"/>
</dbReference>
<feature type="non-terminal residue" evidence="1">
    <location>
        <position position="72"/>
    </location>
</feature>
<dbReference type="Gene3D" id="2.40.30.10">
    <property type="entry name" value="Translation factors"/>
    <property type="match status" value="1"/>
</dbReference>
<dbReference type="InterPro" id="IPR017938">
    <property type="entry name" value="Riboflavin_synthase-like_b-brl"/>
</dbReference>
<dbReference type="PANTHER" id="PTHR43513">
    <property type="entry name" value="DIHYDROOROTATE DEHYDROGENASE B (NAD(+)), ELECTRON TRANSFER SUBUNIT"/>
    <property type="match status" value="1"/>
</dbReference>
<organism evidence="1">
    <name type="scientific">marine sediment metagenome</name>
    <dbReference type="NCBI Taxonomy" id="412755"/>
    <lineage>
        <taxon>unclassified sequences</taxon>
        <taxon>metagenomes</taxon>
        <taxon>ecological metagenomes</taxon>
    </lineage>
</organism>
<evidence type="ECO:0000313" key="1">
    <source>
        <dbReference type="EMBL" id="GAI33492.1"/>
    </source>
</evidence>
<dbReference type="InterPro" id="IPR050353">
    <property type="entry name" value="PyrK_electron_transfer"/>
</dbReference>
<dbReference type="EMBL" id="BARV01029700">
    <property type="protein sequence ID" value="GAI33492.1"/>
    <property type="molecule type" value="Genomic_DNA"/>
</dbReference>
<sequence>MYKVINKERLHEIIYSMWIEAPEVASSVQPGQFIILMITEKGERVPLTVADFNRERGLIRIVFQIVGKTSEE</sequence>
<dbReference type="AlphaFoldDB" id="X1MPE6"/>
<comment type="caution">
    <text evidence="1">The sequence shown here is derived from an EMBL/GenBank/DDBJ whole genome shotgun (WGS) entry which is preliminary data.</text>
</comment>
<protein>
    <recommendedName>
        <fullName evidence="2">FAD-binding FR-type domain-containing protein</fullName>
    </recommendedName>
</protein>
<gene>
    <name evidence="1" type="ORF">S06H3_47296</name>
</gene>
<proteinExistence type="predicted"/>
<reference evidence="1" key="1">
    <citation type="journal article" date="2014" name="Front. Microbiol.">
        <title>High frequency of phylogenetically diverse reductive dehalogenase-homologous genes in deep subseafloor sedimentary metagenomes.</title>
        <authorList>
            <person name="Kawai M."/>
            <person name="Futagami T."/>
            <person name="Toyoda A."/>
            <person name="Takaki Y."/>
            <person name="Nishi S."/>
            <person name="Hori S."/>
            <person name="Arai W."/>
            <person name="Tsubouchi T."/>
            <person name="Morono Y."/>
            <person name="Uchiyama I."/>
            <person name="Ito T."/>
            <person name="Fujiyama A."/>
            <person name="Inagaki F."/>
            <person name="Takami H."/>
        </authorList>
    </citation>
    <scope>NUCLEOTIDE SEQUENCE</scope>
    <source>
        <strain evidence="1">Expedition CK06-06</strain>
    </source>
</reference>
<evidence type="ECO:0008006" key="2">
    <source>
        <dbReference type="Google" id="ProtNLM"/>
    </source>
</evidence>
<accession>X1MPE6</accession>
<name>X1MPE6_9ZZZZ</name>
<dbReference type="PANTHER" id="PTHR43513:SF3">
    <property type="entry name" value="DIHYDROOROTATE DEHYDROGENASE B (NAD(+)), ELECTRON TRANSFER SUBUNIT-RELATED"/>
    <property type="match status" value="1"/>
</dbReference>